<organism evidence="2 4">
    <name type="scientific">Frankliniella fusca</name>
    <dbReference type="NCBI Taxonomy" id="407009"/>
    <lineage>
        <taxon>Eukaryota</taxon>
        <taxon>Metazoa</taxon>
        <taxon>Ecdysozoa</taxon>
        <taxon>Arthropoda</taxon>
        <taxon>Hexapoda</taxon>
        <taxon>Insecta</taxon>
        <taxon>Pterygota</taxon>
        <taxon>Neoptera</taxon>
        <taxon>Paraneoptera</taxon>
        <taxon>Thysanoptera</taxon>
        <taxon>Terebrantia</taxon>
        <taxon>Thripoidea</taxon>
        <taxon>Thripidae</taxon>
        <taxon>Frankliniella</taxon>
    </lineage>
</organism>
<evidence type="ECO:0000313" key="3">
    <source>
        <dbReference type="EMBL" id="KAK3921531.1"/>
    </source>
</evidence>
<gene>
    <name evidence="2" type="ORF">KUF71_001178</name>
    <name evidence="3" type="ORF">KUF71_010703</name>
</gene>
<dbReference type="Proteomes" id="UP001219518">
    <property type="component" value="Unassembled WGS sequence"/>
</dbReference>
<evidence type="ECO:0000313" key="2">
    <source>
        <dbReference type="EMBL" id="KAK3920708.1"/>
    </source>
</evidence>
<feature type="region of interest" description="Disordered" evidence="1">
    <location>
        <begin position="100"/>
        <end position="124"/>
    </location>
</feature>
<dbReference type="EMBL" id="JAHWGI010001037">
    <property type="protein sequence ID" value="KAK3921531.1"/>
    <property type="molecule type" value="Genomic_DNA"/>
</dbReference>
<sequence length="138" mass="14798">MEQKVIQYYVNQAGSGVGNFYAGAPYQKGYSIGGFLGGLFRTVLPFLTSGAKVVGQEALRAGSHILADAAAGESIGSSAKRHATEASDNLLKKLAGTLQGKGIKRRRATKRRQSKTSGTPAKIKRRRVFPDIADVFQR</sequence>
<name>A0AAE1HGI1_9NEOP</name>
<keyword evidence="4" id="KW-1185">Reference proteome</keyword>
<reference evidence="2" key="2">
    <citation type="journal article" date="2023" name="BMC Genomics">
        <title>Pest status, molecular evolution, and epigenetic factors derived from the genome assembly of Frankliniella fusca, a thysanopteran phytovirus vector.</title>
        <authorList>
            <person name="Catto M.A."/>
            <person name="Labadie P.E."/>
            <person name="Jacobson A.L."/>
            <person name="Kennedy G.G."/>
            <person name="Srinivasan R."/>
            <person name="Hunt B.G."/>
        </authorList>
    </citation>
    <scope>NUCLEOTIDE SEQUENCE</scope>
    <source>
        <strain evidence="2">PL_HMW_Pooled</strain>
    </source>
</reference>
<proteinExistence type="predicted"/>
<comment type="caution">
    <text evidence="2">The sequence shown here is derived from an EMBL/GenBank/DDBJ whole genome shotgun (WGS) entry which is preliminary data.</text>
</comment>
<evidence type="ECO:0000256" key="1">
    <source>
        <dbReference type="SAM" id="MobiDB-lite"/>
    </source>
</evidence>
<dbReference type="EMBL" id="JAHWGI010001018">
    <property type="protein sequence ID" value="KAK3920708.1"/>
    <property type="molecule type" value="Genomic_DNA"/>
</dbReference>
<reference evidence="2" key="1">
    <citation type="submission" date="2021-07" db="EMBL/GenBank/DDBJ databases">
        <authorList>
            <person name="Catto M.A."/>
            <person name="Jacobson A."/>
            <person name="Kennedy G."/>
            <person name="Labadie P."/>
            <person name="Hunt B.G."/>
            <person name="Srinivasan R."/>
        </authorList>
    </citation>
    <scope>NUCLEOTIDE SEQUENCE</scope>
    <source>
        <strain evidence="2">PL_HMW_Pooled</strain>
        <tissue evidence="2">Head</tissue>
    </source>
</reference>
<protein>
    <submittedName>
        <fullName evidence="2">1D-myo-inositol 2-acetamido-2-deoxy-alpha-D-glucopyranoside deacetylase</fullName>
    </submittedName>
</protein>
<accession>A0AAE1HGI1</accession>
<evidence type="ECO:0000313" key="4">
    <source>
        <dbReference type="Proteomes" id="UP001219518"/>
    </source>
</evidence>
<feature type="compositionally biased region" description="Basic residues" evidence="1">
    <location>
        <begin position="102"/>
        <end position="114"/>
    </location>
</feature>
<dbReference type="AlphaFoldDB" id="A0AAE1HGI1"/>